<evidence type="ECO:0000259" key="9">
    <source>
        <dbReference type="PROSITE" id="PS50109"/>
    </source>
</evidence>
<keyword evidence="4" id="KW-0597">Phosphoprotein</keyword>
<evidence type="ECO:0000256" key="7">
    <source>
        <dbReference type="ARBA" id="ARBA00023012"/>
    </source>
</evidence>
<evidence type="ECO:0000256" key="4">
    <source>
        <dbReference type="ARBA" id="ARBA00022553"/>
    </source>
</evidence>
<comment type="caution">
    <text evidence="11">The sequence shown here is derived from an EMBL/GenBank/DDBJ whole genome shotgun (WGS) entry which is preliminary data.</text>
</comment>
<dbReference type="InterPro" id="IPR003661">
    <property type="entry name" value="HisK_dim/P_dom"/>
</dbReference>
<dbReference type="FunFam" id="3.30.565.10:FF:000006">
    <property type="entry name" value="Sensor histidine kinase WalK"/>
    <property type="match status" value="1"/>
</dbReference>
<dbReference type="GO" id="GO:0000155">
    <property type="term" value="F:phosphorelay sensor kinase activity"/>
    <property type="evidence" value="ECO:0007669"/>
    <property type="project" value="InterPro"/>
</dbReference>
<dbReference type="Gene3D" id="1.10.287.130">
    <property type="match status" value="1"/>
</dbReference>
<evidence type="ECO:0000256" key="2">
    <source>
        <dbReference type="ARBA" id="ARBA00004370"/>
    </source>
</evidence>
<dbReference type="InterPro" id="IPR005467">
    <property type="entry name" value="His_kinase_dom"/>
</dbReference>
<evidence type="ECO:0000256" key="1">
    <source>
        <dbReference type="ARBA" id="ARBA00000085"/>
    </source>
</evidence>
<dbReference type="SMART" id="SM00304">
    <property type="entry name" value="HAMP"/>
    <property type="match status" value="1"/>
</dbReference>
<organism evidence="11 12">
    <name type="scientific">Candidatus Thiodiazotropha taylori</name>
    <dbReference type="NCBI Taxonomy" id="2792791"/>
    <lineage>
        <taxon>Bacteria</taxon>
        <taxon>Pseudomonadati</taxon>
        <taxon>Pseudomonadota</taxon>
        <taxon>Gammaproteobacteria</taxon>
        <taxon>Chromatiales</taxon>
        <taxon>Sedimenticolaceae</taxon>
        <taxon>Candidatus Thiodiazotropha</taxon>
    </lineage>
</organism>
<dbReference type="AlphaFoldDB" id="A0A944M7S8"/>
<feature type="transmembrane region" description="Helical" evidence="8">
    <location>
        <begin position="184"/>
        <end position="206"/>
    </location>
</feature>
<evidence type="ECO:0000256" key="6">
    <source>
        <dbReference type="ARBA" id="ARBA00022777"/>
    </source>
</evidence>
<evidence type="ECO:0000313" key="11">
    <source>
        <dbReference type="EMBL" id="MBT2989001.1"/>
    </source>
</evidence>
<dbReference type="Pfam" id="PF02518">
    <property type="entry name" value="HATPase_c"/>
    <property type="match status" value="1"/>
</dbReference>
<dbReference type="Pfam" id="PF00672">
    <property type="entry name" value="HAMP"/>
    <property type="match status" value="1"/>
</dbReference>
<dbReference type="GO" id="GO:0004721">
    <property type="term" value="F:phosphoprotein phosphatase activity"/>
    <property type="evidence" value="ECO:0007669"/>
    <property type="project" value="TreeGrafter"/>
</dbReference>
<dbReference type="CDD" id="cd00075">
    <property type="entry name" value="HATPase"/>
    <property type="match status" value="1"/>
</dbReference>
<dbReference type="Pfam" id="PF00512">
    <property type="entry name" value="HisKA"/>
    <property type="match status" value="1"/>
</dbReference>
<dbReference type="PROSITE" id="PS50109">
    <property type="entry name" value="HIS_KIN"/>
    <property type="match status" value="1"/>
</dbReference>
<reference evidence="11 12" key="1">
    <citation type="submission" date="2021-05" db="EMBL/GenBank/DDBJ databases">
        <title>Genetic and Functional Diversity in Clade A Lucinid endosymbionts from the Bahamas.</title>
        <authorList>
            <person name="Giani N.M."/>
            <person name="Engel A.S."/>
            <person name="Campbell B.J."/>
        </authorList>
    </citation>
    <scope>NUCLEOTIDE SEQUENCE [LARGE SCALE GENOMIC DNA]</scope>
    <source>
        <strain evidence="11">LUC16012Gg_MoonRockCtena</strain>
    </source>
</reference>
<evidence type="ECO:0000313" key="12">
    <source>
        <dbReference type="Proteomes" id="UP000770889"/>
    </source>
</evidence>
<dbReference type="CDD" id="cd00082">
    <property type="entry name" value="HisKA"/>
    <property type="match status" value="1"/>
</dbReference>
<proteinExistence type="predicted"/>
<evidence type="ECO:0000256" key="5">
    <source>
        <dbReference type="ARBA" id="ARBA00022679"/>
    </source>
</evidence>
<evidence type="ECO:0000259" key="10">
    <source>
        <dbReference type="PROSITE" id="PS50885"/>
    </source>
</evidence>
<dbReference type="SUPFAM" id="SSF47384">
    <property type="entry name" value="Homodimeric domain of signal transducing histidine kinase"/>
    <property type="match status" value="1"/>
</dbReference>
<feature type="domain" description="HAMP" evidence="10">
    <location>
        <begin position="204"/>
        <end position="256"/>
    </location>
</feature>
<dbReference type="PROSITE" id="PS50885">
    <property type="entry name" value="HAMP"/>
    <property type="match status" value="1"/>
</dbReference>
<keyword evidence="8" id="KW-1133">Transmembrane helix</keyword>
<dbReference type="SMART" id="SM00388">
    <property type="entry name" value="HisKA"/>
    <property type="match status" value="1"/>
</dbReference>
<dbReference type="Gene3D" id="6.10.340.10">
    <property type="match status" value="1"/>
</dbReference>
<gene>
    <name evidence="11" type="ORF">KME65_08545</name>
</gene>
<dbReference type="InterPro" id="IPR004358">
    <property type="entry name" value="Sig_transdc_His_kin-like_C"/>
</dbReference>
<name>A0A944M7S8_9GAMM</name>
<dbReference type="InterPro" id="IPR003660">
    <property type="entry name" value="HAMP_dom"/>
</dbReference>
<dbReference type="PANTHER" id="PTHR45453">
    <property type="entry name" value="PHOSPHATE REGULON SENSOR PROTEIN PHOR"/>
    <property type="match status" value="1"/>
</dbReference>
<keyword evidence="8" id="KW-0812">Transmembrane</keyword>
<feature type="transmembrane region" description="Helical" evidence="8">
    <location>
        <begin position="12"/>
        <end position="33"/>
    </location>
</feature>
<keyword evidence="6 11" id="KW-0418">Kinase</keyword>
<dbReference type="EC" id="2.7.13.3" evidence="3"/>
<evidence type="ECO:0000256" key="3">
    <source>
        <dbReference type="ARBA" id="ARBA00012438"/>
    </source>
</evidence>
<keyword evidence="8" id="KW-0472">Membrane</keyword>
<dbReference type="PRINTS" id="PR00344">
    <property type="entry name" value="BCTRLSENSOR"/>
</dbReference>
<dbReference type="InterPro" id="IPR003594">
    <property type="entry name" value="HATPase_dom"/>
</dbReference>
<dbReference type="Gene3D" id="3.30.565.10">
    <property type="entry name" value="Histidine kinase-like ATPase, C-terminal domain"/>
    <property type="match status" value="1"/>
</dbReference>
<keyword evidence="5" id="KW-0808">Transferase</keyword>
<keyword evidence="7" id="KW-0902">Two-component regulatory system</keyword>
<accession>A0A944M7S8</accession>
<feature type="domain" description="Histidine kinase" evidence="9">
    <location>
        <begin position="264"/>
        <end position="481"/>
    </location>
</feature>
<dbReference type="InterPro" id="IPR036890">
    <property type="entry name" value="HATPase_C_sf"/>
</dbReference>
<dbReference type="InterPro" id="IPR036097">
    <property type="entry name" value="HisK_dim/P_sf"/>
</dbReference>
<dbReference type="EMBL" id="JAHHGM010000006">
    <property type="protein sequence ID" value="MBT2989001.1"/>
    <property type="molecule type" value="Genomic_DNA"/>
</dbReference>
<evidence type="ECO:0000256" key="8">
    <source>
        <dbReference type="SAM" id="Phobius"/>
    </source>
</evidence>
<dbReference type="Proteomes" id="UP000770889">
    <property type="component" value="Unassembled WGS sequence"/>
</dbReference>
<dbReference type="GO" id="GO:0016036">
    <property type="term" value="P:cellular response to phosphate starvation"/>
    <property type="evidence" value="ECO:0007669"/>
    <property type="project" value="TreeGrafter"/>
</dbReference>
<protein>
    <recommendedName>
        <fullName evidence="3">histidine kinase</fullName>
        <ecNumber evidence="3">2.7.13.3</ecNumber>
    </recommendedName>
</protein>
<dbReference type="SUPFAM" id="SSF55874">
    <property type="entry name" value="ATPase domain of HSP90 chaperone/DNA topoisomerase II/histidine kinase"/>
    <property type="match status" value="1"/>
</dbReference>
<comment type="catalytic activity">
    <reaction evidence="1">
        <text>ATP + protein L-histidine = ADP + protein N-phospho-L-histidine.</text>
        <dbReference type="EC" id="2.7.13.3"/>
    </reaction>
</comment>
<dbReference type="SMART" id="SM00387">
    <property type="entry name" value="HATPase_c"/>
    <property type="match status" value="1"/>
</dbReference>
<sequence length="488" mass="54441">MKSKSGSKPFFSFSSLLLGGFLVVLFPLLGGLFNISYQLDRIAADGRRAVLVTEEVTLLSRQMAEAVLSLQRASGQYYVLEDPALLGRLEKSHQRILDTIAGLRGMPLDENQVALLDDIASRESSLFQQLKNTRRTGADDFESFKPDFDHIHQSVSTLTDQLGTLIQQQQAKLRMMADLAQRTMIWQSAAFIVLSLLLAALLSWLLSRPVRQLSTSISRLGDDDLETRVAVTGPSDMVSLGNQLDWLRMRLIELEEDKQRFFRQVSHELKTPLAALWEAVDLLSNEVEGELTLQQTEILGIMRSSVRALRERIEELLNYQHALHQTKDRQQATVSLESLIDSVAQSLDLSLKAKQLYLSRSVSGIMLQVDQSQMEIVIKNLVNNAIRFSPLGGRIEIRAEIREDETQITVCDQGPGIPPDDRAYIFEPFYQGKKQTPGLIQGSGLGLAIARAHIEAHGGKLILMEGNSSATCFQISLPLEREAADDES</sequence>
<dbReference type="PANTHER" id="PTHR45453:SF1">
    <property type="entry name" value="PHOSPHATE REGULON SENSOR PROTEIN PHOR"/>
    <property type="match status" value="1"/>
</dbReference>
<comment type="subcellular location">
    <subcellularLocation>
        <location evidence="2">Membrane</location>
    </subcellularLocation>
</comment>
<dbReference type="InterPro" id="IPR050351">
    <property type="entry name" value="BphY/WalK/GraS-like"/>
</dbReference>
<dbReference type="GO" id="GO:0005886">
    <property type="term" value="C:plasma membrane"/>
    <property type="evidence" value="ECO:0007669"/>
    <property type="project" value="TreeGrafter"/>
</dbReference>